<feature type="transmembrane region" description="Helical" evidence="10">
    <location>
        <begin position="281"/>
        <end position="303"/>
    </location>
</feature>
<evidence type="ECO:0000256" key="7">
    <source>
        <dbReference type="ARBA" id="ARBA00023065"/>
    </source>
</evidence>
<evidence type="ECO:0000256" key="6">
    <source>
        <dbReference type="ARBA" id="ARBA00022989"/>
    </source>
</evidence>
<reference evidence="11" key="1">
    <citation type="submission" date="2022-12" db="EMBL/GenBank/DDBJ databases">
        <title>Genome sequence of SJ11.</title>
        <authorList>
            <person name="Woo H."/>
        </authorList>
    </citation>
    <scope>NUCLEOTIDE SEQUENCE</scope>
    <source>
        <strain evidence="11">SJ11</strain>
    </source>
</reference>
<protein>
    <recommendedName>
        <fullName evidence="9">Multidrug-efflux transporter</fullName>
    </recommendedName>
</protein>
<feature type="transmembrane region" description="Helical" evidence="10">
    <location>
        <begin position="324"/>
        <end position="350"/>
    </location>
</feature>
<evidence type="ECO:0000256" key="10">
    <source>
        <dbReference type="SAM" id="Phobius"/>
    </source>
</evidence>
<keyword evidence="6 10" id="KW-1133">Transmembrane helix</keyword>
<keyword evidence="4" id="KW-1003">Cell membrane</keyword>
<comment type="caution">
    <text evidence="11">The sequence shown here is derived from an EMBL/GenBank/DDBJ whole genome shotgun (WGS) entry which is preliminary data.</text>
</comment>
<evidence type="ECO:0000256" key="9">
    <source>
        <dbReference type="ARBA" id="ARBA00031636"/>
    </source>
</evidence>
<organism evidence="11 12">
    <name type="scientific">Pedobacter rhodius</name>
    <dbReference type="NCBI Taxonomy" id="3004098"/>
    <lineage>
        <taxon>Bacteria</taxon>
        <taxon>Pseudomonadati</taxon>
        <taxon>Bacteroidota</taxon>
        <taxon>Sphingobacteriia</taxon>
        <taxon>Sphingobacteriales</taxon>
        <taxon>Sphingobacteriaceae</taxon>
        <taxon>Pedobacter</taxon>
    </lineage>
</organism>
<keyword evidence="2" id="KW-0813">Transport</keyword>
<feature type="transmembrane region" description="Helical" evidence="10">
    <location>
        <begin position="132"/>
        <end position="150"/>
    </location>
</feature>
<dbReference type="NCBIfam" id="TIGR00797">
    <property type="entry name" value="matE"/>
    <property type="match status" value="1"/>
</dbReference>
<feature type="transmembrane region" description="Helical" evidence="10">
    <location>
        <begin position="171"/>
        <end position="189"/>
    </location>
</feature>
<feature type="transmembrane region" description="Helical" evidence="10">
    <location>
        <begin position="356"/>
        <end position="373"/>
    </location>
</feature>
<dbReference type="PANTHER" id="PTHR43298:SF2">
    <property type="entry name" value="FMN_FAD EXPORTER YEEO-RELATED"/>
    <property type="match status" value="1"/>
</dbReference>
<dbReference type="EMBL" id="JAPWGL010000002">
    <property type="protein sequence ID" value="MCZ4222757.1"/>
    <property type="molecule type" value="Genomic_DNA"/>
</dbReference>
<dbReference type="RefSeq" id="WP_269414568.1">
    <property type="nucleotide sequence ID" value="NZ_JAPWGL010000002.1"/>
</dbReference>
<name>A0ABT4KV02_9SPHI</name>
<keyword evidence="7" id="KW-0406">Ion transport</keyword>
<dbReference type="Pfam" id="PF01554">
    <property type="entry name" value="MatE"/>
    <property type="match status" value="2"/>
</dbReference>
<keyword evidence="3" id="KW-0050">Antiport</keyword>
<dbReference type="InterPro" id="IPR050222">
    <property type="entry name" value="MATE_MdtK"/>
</dbReference>
<feature type="transmembrane region" description="Helical" evidence="10">
    <location>
        <begin position="98"/>
        <end position="120"/>
    </location>
</feature>
<dbReference type="PIRSF" id="PIRSF006603">
    <property type="entry name" value="DinF"/>
    <property type="match status" value="1"/>
</dbReference>
<evidence type="ECO:0000256" key="8">
    <source>
        <dbReference type="ARBA" id="ARBA00023136"/>
    </source>
</evidence>
<dbReference type="PANTHER" id="PTHR43298">
    <property type="entry name" value="MULTIDRUG RESISTANCE PROTEIN NORM-RELATED"/>
    <property type="match status" value="1"/>
</dbReference>
<keyword evidence="5 10" id="KW-0812">Transmembrane</keyword>
<dbReference type="InterPro" id="IPR048279">
    <property type="entry name" value="MdtK-like"/>
</dbReference>
<dbReference type="Proteomes" id="UP001144341">
    <property type="component" value="Unassembled WGS sequence"/>
</dbReference>
<gene>
    <name evidence="11" type="ORF">O0931_05550</name>
</gene>
<feature type="transmembrane region" description="Helical" evidence="10">
    <location>
        <begin position="255"/>
        <end position="275"/>
    </location>
</feature>
<evidence type="ECO:0000313" key="11">
    <source>
        <dbReference type="EMBL" id="MCZ4222757.1"/>
    </source>
</evidence>
<dbReference type="InterPro" id="IPR002528">
    <property type="entry name" value="MATE_fam"/>
</dbReference>
<keyword evidence="12" id="KW-1185">Reference proteome</keyword>
<feature type="transmembrane region" description="Helical" evidence="10">
    <location>
        <begin position="59"/>
        <end position="78"/>
    </location>
</feature>
<accession>A0ABT4KV02</accession>
<evidence type="ECO:0000256" key="3">
    <source>
        <dbReference type="ARBA" id="ARBA00022449"/>
    </source>
</evidence>
<evidence type="ECO:0000256" key="4">
    <source>
        <dbReference type="ARBA" id="ARBA00022475"/>
    </source>
</evidence>
<sequence length="469" mass="51450">MLSKIYAKYRPYYKENLHLALPIVGSQVGHTLVHMADSIIVGHFTDTTQLAAVSLVNSIFILIMVIGLGISYSLTPLIAQENGRQNYEECGRLLSNSLIINILVGVFLYMLVHFGVLVVIDHLNQTPAVVYYAKPYLGLLSVSIIPLLIFQTFKQFAEGLGFTKQAMFVSIWGNLLNITLGIIFVKGMFGIKSMGVSGVGWSTLIDRLLMAAVMAIYVLRAQHFKKYLVNFKATFIDKIRAIKIIKIGAPVAMQYSFEISAFSGAAVLIGTIGAIEQAAHQIAISLAAMTYMIASGVASAATIKTGNNFGKNNFDDLRKSAIASYHVILLFMSCTAIIFILAHHIMPFIYTDDLKVVPIAAQLLIIAGFFQLFDGTQVVGLGVLRGLGDVNIPTFITFLAYWVVGIPVGYILGFQFGLGVNGIWYGLTFGLLTASILLFLRFQNKTKALNLKITNKNCKPSAKTREDKY</sequence>
<evidence type="ECO:0000313" key="12">
    <source>
        <dbReference type="Proteomes" id="UP001144341"/>
    </source>
</evidence>
<evidence type="ECO:0000256" key="1">
    <source>
        <dbReference type="ARBA" id="ARBA00004651"/>
    </source>
</evidence>
<dbReference type="CDD" id="cd13131">
    <property type="entry name" value="MATE_NorM_like"/>
    <property type="match status" value="1"/>
</dbReference>
<evidence type="ECO:0000256" key="5">
    <source>
        <dbReference type="ARBA" id="ARBA00022692"/>
    </source>
</evidence>
<proteinExistence type="predicted"/>
<keyword evidence="8 10" id="KW-0472">Membrane</keyword>
<feature type="transmembrane region" description="Helical" evidence="10">
    <location>
        <begin position="394"/>
        <end position="416"/>
    </location>
</feature>
<comment type="subcellular location">
    <subcellularLocation>
        <location evidence="1">Cell membrane</location>
        <topology evidence="1">Multi-pass membrane protein</topology>
    </subcellularLocation>
</comment>
<feature type="transmembrane region" description="Helical" evidence="10">
    <location>
        <begin position="422"/>
        <end position="442"/>
    </location>
</feature>
<evidence type="ECO:0000256" key="2">
    <source>
        <dbReference type="ARBA" id="ARBA00022448"/>
    </source>
</evidence>